<evidence type="ECO:0000313" key="3">
    <source>
        <dbReference type="Proteomes" id="UP000235672"/>
    </source>
</evidence>
<evidence type="ECO:0000313" key="2">
    <source>
        <dbReference type="EMBL" id="PMD23984.1"/>
    </source>
</evidence>
<feature type="compositionally biased region" description="Low complexity" evidence="1">
    <location>
        <begin position="33"/>
        <end position="56"/>
    </location>
</feature>
<evidence type="ECO:0000256" key="1">
    <source>
        <dbReference type="SAM" id="MobiDB-lite"/>
    </source>
</evidence>
<reference evidence="2 3" key="1">
    <citation type="submission" date="2016-05" db="EMBL/GenBank/DDBJ databases">
        <title>A degradative enzymes factory behind the ericoid mycorrhizal symbiosis.</title>
        <authorList>
            <consortium name="DOE Joint Genome Institute"/>
            <person name="Martino E."/>
            <person name="Morin E."/>
            <person name="Grelet G."/>
            <person name="Kuo A."/>
            <person name="Kohler A."/>
            <person name="Daghino S."/>
            <person name="Barry K."/>
            <person name="Choi C."/>
            <person name="Cichocki N."/>
            <person name="Clum A."/>
            <person name="Copeland A."/>
            <person name="Hainaut M."/>
            <person name="Haridas S."/>
            <person name="Labutti K."/>
            <person name="Lindquist E."/>
            <person name="Lipzen A."/>
            <person name="Khouja H.-R."/>
            <person name="Murat C."/>
            <person name="Ohm R."/>
            <person name="Olson A."/>
            <person name="Spatafora J."/>
            <person name="Veneault-Fourrey C."/>
            <person name="Henrissat B."/>
            <person name="Grigoriev I."/>
            <person name="Martin F."/>
            <person name="Perotto S."/>
        </authorList>
    </citation>
    <scope>NUCLEOTIDE SEQUENCE [LARGE SCALE GENOMIC DNA]</scope>
    <source>
        <strain evidence="2 3">UAMH 7357</strain>
    </source>
</reference>
<dbReference type="Proteomes" id="UP000235672">
    <property type="component" value="Unassembled WGS sequence"/>
</dbReference>
<proteinExistence type="predicted"/>
<feature type="region of interest" description="Disordered" evidence="1">
    <location>
        <begin position="1"/>
        <end position="174"/>
    </location>
</feature>
<gene>
    <name evidence="2" type="ORF">NA56DRAFT_22400</name>
</gene>
<keyword evidence="3" id="KW-1185">Reference proteome</keyword>
<protein>
    <submittedName>
        <fullName evidence="2">Uncharacterized protein</fullName>
    </submittedName>
</protein>
<sequence>MSGIPIYTQSPINAAKPSGVTPQTAAPQAQSRSQNPAPATTTSTSASTYPPAQPSAVSYPGPTAAPRVAQAPLLQPVPTTRVDDEGPPPPQPGNLPMPLNRKSIPPPPKAGERYRPQETAPVLAPGTEQPYQMGIPPPTQGIQPLRSSTSTTTTASASYPVAIPSEPRRSLEHPVGYQQNVYASELTSDQRRAQEANMSQIGAHATSENLEGVEFLNTAKKWAQQAGEKLSEAEAEVWRRINKE</sequence>
<feature type="compositionally biased region" description="Polar residues" evidence="1">
    <location>
        <begin position="20"/>
        <end position="32"/>
    </location>
</feature>
<organism evidence="2 3">
    <name type="scientific">Hyaloscypha hepaticicola</name>
    <dbReference type="NCBI Taxonomy" id="2082293"/>
    <lineage>
        <taxon>Eukaryota</taxon>
        <taxon>Fungi</taxon>
        <taxon>Dikarya</taxon>
        <taxon>Ascomycota</taxon>
        <taxon>Pezizomycotina</taxon>
        <taxon>Leotiomycetes</taxon>
        <taxon>Helotiales</taxon>
        <taxon>Hyaloscyphaceae</taxon>
        <taxon>Hyaloscypha</taxon>
    </lineage>
</organism>
<accession>A0A2J6QCJ2</accession>
<dbReference type="STRING" id="1745343.A0A2J6QCJ2"/>
<dbReference type="AlphaFoldDB" id="A0A2J6QCJ2"/>
<name>A0A2J6QCJ2_9HELO</name>
<dbReference type="EMBL" id="KZ613473">
    <property type="protein sequence ID" value="PMD23984.1"/>
    <property type="molecule type" value="Genomic_DNA"/>
</dbReference>
<dbReference type="OrthoDB" id="5385910at2759"/>
<feature type="compositionally biased region" description="Low complexity" evidence="1">
    <location>
        <begin position="147"/>
        <end position="158"/>
    </location>
</feature>